<evidence type="ECO:0008006" key="4">
    <source>
        <dbReference type="Google" id="ProtNLM"/>
    </source>
</evidence>
<keyword evidence="1" id="KW-0812">Transmembrane</keyword>
<feature type="transmembrane region" description="Helical" evidence="1">
    <location>
        <begin position="40"/>
        <end position="59"/>
    </location>
</feature>
<comment type="caution">
    <text evidence="2">The sequence shown here is derived from an EMBL/GenBank/DDBJ whole genome shotgun (WGS) entry which is preliminary data.</text>
</comment>
<dbReference type="RefSeq" id="WP_281902231.1">
    <property type="nucleotide sequence ID" value="NZ_BSDI01000042.1"/>
</dbReference>
<protein>
    <recommendedName>
        <fullName evidence="4">Major facilitator superfamily (MFS) profile domain-containing protein</fullName>
    </recommendedName>
</protein>
<gene>
    <name evidence="2" type="ORF">Pa4123_65890</name>
</gene>
<proteinExistence type="predicted"/>
<sequence>MRQLIGAVGWGLRILGLLGMIGTGIGIATSGVTGTVADLAIVYGVLGAMFVAGTVLVRLTRRVGAAS</sequence>
<feature type="transmembrane region" description="Helical" evidence="1">
    <location>
        <begin position="12"/>
        <end position="34"/>
    </location>
</feature>
<evidence type="ECO:0000313" key="2">
    <source>
        <dbReference type="EMBL" id="GLI01313.1"/>
    </source>
</evidence>
<keyword evidence="1" id="KW-1133">Transmembrane helix</keyword>
<evidence type="ECO:0000256" key="1">
    <source>
        <dbReference type="SAM" id="Phobius"/>
    </source>
</evidence>
<dbReference type="Proteomes" id="UP001144280">
    <property type="component" value="Unassembled WGS sequence"/>
</dbReference>
<keyword evidence="3" id="KW-1185">Reference proteome</keyword>
<accession>A0ABQ5R440</accession>
<name>A0ABQ5R440_9ACTN</name>
<reference evidence="2" key="1">
    <citation type="submission" date="2022-12" db="EMBL/GenBank/DDBJ databases">
        <title>New Phytohabitans aurantiacus sp. RD004123 nov., an actinomycete isolated from soil.</title>
        <authorList>
            <person name="Triningsih D.W."/>
            <person name="Harunari E."/>
            <person name="Igarashi Y."/>
        </authorList>
    </citation>
    <scope>NUCLEOTIDE SEQUENCE</scope>
    <source>
        <strain evidence="2">RD004123</strain>
    </source>
</reference>
<organism evidence="2 3">
    <name type="scientific">Phytohabitans aurantiacus</name>
    <dbReference type="NCBI Taxonomy" id="3016789"/>
    <lineage>
        <taxon>Bacteria</taxon>
        <taxon>Bacillati</taxon>
        <taxon>Actinomycetota</taxon>
        <taxon>Actinomycetes</taxon>
        <taxon>Micromonosporales</taxon>
        <taxon>Micromonosporaceae</taxon>
    </lineage>
</organism>
<keyword evidence="1" id="KW-0472">Membrane</keyword>
<evidence type="ECO:0000313" key="3">
    <source>
        <dbReference type="Proteomes" id="UP001144280"/>
    </source>
</evidence>
<dbReference type="EMBL" id="BSDI01000042">
    <property type="protein sequence ID" value="GLI01313.1"/>
    <property type="molecule type" value="Genomic_DNA"/>
</dbReference>